<dbReference type="SUPFAM" id="SSF56601">
    <property type="entry name" value="beta-lactamase/transpeptidase-like"/>
    <property type="match status" value="1"/>
</dbReference>
<feature type="domain" description="Beta-lactamase-related" evidence="1">
    <location>
        <begin position="38"/>
        <end position="303"/>
    </location>
</feature>
<protein>
    <recommendedName>
        <fullName evidence="1">Beta-lactamase-related domain-containing protein</fullName>
    </recommendedName>
</protein>
<sequence>MTVQKDIEYSSCQDAGISADAIIAMLDDLQANDLELHAITILKNNKLVAEGSWYPFEQGEPHRLFSATKSFLSTALGIAYDQKKIRLHDKVLSFFPEIAIGRQSVYLSNLTIHHLATMSMGQQFEPFFHHDLDIISQTLNKPIIKEPGSIYYYSSAYSHVLSAIISKVMQQSMEEVLQKYLYEPLNITHAFCEEDKNGVSCGGWGYHMTTHDLAKLGLLYLNNGVYNGKRILSAEWVRLATSQQITTDREYSSDKYANTNGYGYHWWLCRNNGYRASGLFGQTCFVYPDQRLVVACSSAVSGSQPIMDRIEKYLLSACDQGGIVSAEKQHQLAYLLANLRLREDHHHHTSYFAERINHRDLPVISNSGIYQFVRFDFTDDKTLHFGIKKAGQWYTIACGYEQWLKAADDSMVDFVPWKRKAYSYLKKSEYYTASKQSAYYTWKEDTELEINMRFSDRAIRLKWFIRFDWDDIRITYDPACCEPAEPPVEIAVRI</sequence>
<evidence type="ECO:0000313" key="2">
    <source>
        <dbReference type="EMBL" id="MPM43323.1"/>
    </source>
</evidence>
<dbReference type="InterPro" id="IPR001466">
    <property type="entry name" value="Beta-lactam-related"/>
</dbReference>
<organism evidence="2">
    <name type="scientific">bioreactor metagenome</name>
    <dbReference type="NCBI Taxonomy" id="1076179"/>
    <lineage>
        <taxon>unclassified sequences</taxon>
        <taxon>metagenomes</taxon>
        <taxon>ecological metagenomes</taxon>
    </lineage>
</organism>
<dbReference type="InterPro" id="IPR012338">
    <property type="entry name" value="Beta-lactam/transpept-like"/>
</dbReference>
<dbReference type="InterPro" id="IPR050789">
    <property type="entry name" value="Diverse_Enzym_Activities"/>
</dbReference>
<proteinExistence type="predicted"/>
<gene>
    <name evidence="2" type="ORF">SDC9_89996</name>
</gene>
<reference evidence="2" key="1">
    <citation type="submission" date="2019-08" db="EMBL/GenBank/DDBJ databases">
        <authorList>
            <person name="Kucharzyk K."/>
            <person name="Murdoch R.W."/>
            <person name="Higgins S."/>
            <person name="Loffler F."/>
        </authorList>
    </citation>
    <scope>NUCLEOTIDE SEQUENCE</scope>
</reference>
<dbReference type="PANTHER" id="PTHR43283">
    <property type="entry name" value="BETA-LACTAMASE-RELATED"/>
    <property type="match status" value="1"/>
</dbReference>
<name>A0A644ZXF9_9ZZZZ</name>
<dbReference type="AlphaFoldDB" id="A0A644ZXF9"/>
<dbReference type="Gene3D" id="3.40.710.10">
    <property type="entry name" value="DD-peptidase/beta-lactamase superfamily"/>
    <property type="match status" value="1"/>
</dbReference>
<dbReference type="EMBL" id="VSSQ01010061">
    <property type="protein sequence ID" value="MPM43323.1"/>
    <property type="molecule type" value="Genomic_DNA"/>
</dbReference>
<evidence type="ECO:0000259" key="1">
    <source>
        <dbReference type="Pfam" id="PF00144"/>
    </source>
</evidence>
<dbReference type="PANTHER" id="PTHR43283:SF7">
    <property type="entry name" value="BETA-LACTAMASE-RELATED DOMAIN-CONTAINING PROTEIN"/>
    <property type="match status" value="1"/>
</dbReference>
<accession>A0A644ZXF9</accession>
<comment type="caution">
    <text evidence="2">The sequence shown here is derived from an EMBL/GenBank/DDBJ whole genome shotgun (WGS) entry which is preliminary data.</text>
</comment>
<dbReference type="Pfam" id="PF00144">
    <property type="entry name" value="Beta-lactamase"/>
    <property type="match status" value="1"/>
</dbReference>